<sequence>MYLLDEKEKREMKELLTEKAELFKAISHPVRLCILTILLRDGRSNVSDMQCCIEVSQSTVSQHLSKLKAAGIITGVREGTEIYYSIQNEEIKQIIHLIIGQNKCNRRNES</sequence>
<dbReference type="NCBIfam" id="NF033788">
    <property type="entry name" value="HTH_metalloreg"/>
    <property type="match status" value="1"/>
</dbReference>
<dbReference type="InterPro" id="IPR011991">
    <property type="entry name" value="ArsR-like_HTH"/>
</dbReference>
<dbReference type="InterPro" id="IPR001845">
    <property type="entry name" value="HTH_ArsR_DNA-bd_dom"/>
</dbReference>
<feature type="domain" description="HTH arsR-type" evidence="4">
    <location>
        <begin position="11"/>
        <end position="106"/>
    </location>
</feature>
<keyword evidence="2" id="KW-0238">DNA-binding</keyword>
<proteinExistence type="predicted"/>
<accession>A0A645BEV9</accession>
<name>A0A645BEV9_9ZZZZ</name>
<dbReference type="PROSITE" id="PS50987">
    <property type="entry name" value="HTH_ARSR_2"/>
    <property type="match status" value="1"/>
</dbReference>
<evidence type="ECO:0000313" key="5">
    <source>
        <dbReference type="EMBL" id="MPM63646.1"/>
    </source>
</evidence>
<evidence type="ECO:0000256" key="1">
    <source>
        <dbReference type="ARBA" id="ARBA00023015"/>
    </source>
</evidence>
<reference evidence="5" key="1">
    <citation type="submission" date="2019-08" db="EMBL/GenBank/DDBJ databases">
        <authorList>
            <person name="Kucharzyk K."/>
            <person name="Murdoch R.W."/>
            <person name="Higgins S."/>
            <person name="Loffler F."/>
        </authorList>
    </citation>
    <scope>NUCLEOTIDE SEQUENCE</scope>
</reference>
<dbReference type="InterPro" id="IPR036390">
    <property type="entry name" value="WH_DNA-bd_sf"/>
</dbReference>
<dbReference type="InterPro" id="IPR036388">
    <property type="entry name" value="WH-like_DNA-bd_sf"/>
</dbReference>
<dbReference type="PRINTS" id="PR00778">
    <property type="entry name" value="HTHARSR"/>
</dbReference>
<dbReference type="GO" id="GO:0003700">
    <property type="term" value="F:DNA-binding transcription factor activity"/>
    <property type="evidence" value="ECO:0007669"/>
    <property type="project" value="InterPro"/>
</dbReference>
<keyword evidence="1" id="KW-0805">Transcription regulation</keyword>
<dbReference type="SMART" id="SM00418">
    <property type="entry name" value="HTH_ARSR"/>
    <property type="match status" value="1"/>
</dbReference>
<gene>
    <name evidence="5" type="ORF">SDC9_110527</name>
</gene>
<dbReference type="PANTHER" id="PTHR43132">
    <property type="entry name" value="ARSENICAL RESISTANCE OPERON REPRESSOR ARSR-RELATED"/>
    <property type="match status" value="1"/>
</dbReference>
<dbReference type="Pfam" id="PF01022">
    <property type="entry name" value="HTH_5"/>
    <property type="match status" value="1"/>
</dbReference>
<dbReference type="InterPro" id="IPR051011">
    <property type="entry name" value="Metal_resp_trans_reg"/>
</dbReference>
<dbReference type="Gene3D" id="1.10.10.10">
    <property type="entry name" value="Winged helix-like DNA-binding domain superfamily/Winged helix DNA-binding domain"/>
    <property type="match status" value="1"/>
</dbReference>
<keyword evidence="3" id="KW-0804">Transcription</keyword>
<protein>
    <recommendedName>
        <fullName evidence="4">HTH arsR-type domain-containing protein</fullName>
    </recommendedName>
</protein>
<evidence type="ECO:0000256" key="3">
    <source>
        <dbReference type="ARBA" id="ARBA00023163"/>
    </source>
</evidence>
<dbReference type="AlphaFoldDB" id="A0A645BEV9"/>
<organism evidence="5">
    <name type="scientific">bioreactor metagenome</name>
    <dbReference type="NCBI Taxonomy" id="1076179"/>
    <lineage>
        <taxon>unclassified sequences</taxon>
        <taxon>metagenomes</taxon>
        <taxon>ecological metagenomes</taxon>
    </lineage>
</organism>
<comment type="caution">
    <text evidence="5">The sequence shown here is derived from an EMBL/GenBank/DDBJ whole genome shotgun (WGS) entry which is preliminary data.</text>
</comment>
<dbReference type="SUPFAM" id="SSF46785">
    <property type="entry name" value="Winged helix' DNA-binding domain"/>
    <property type="match status" value="1"/>
</dbReference>
<dbReference type="GO" id="GO:0003677">
    <property type="term" value="F:DNA binding"/>
    <property type="evidence" value="ECO:0007669"/>
    <property type="project" value="UniProtKB-KW"/>
</dbReference>
<dbReference type="CDD" id="cd00090">
    <property type="entry name" value="HTH_ARSR"/>
    <property type="match status" value="1"/>
</dbReference>
<dbReference type="EMBL" id="VSSQ01019532">
    <property type="protein sequence ID" value="MPM63646.1"/>
    <property type="molecule type" value="Genomic_DNA"/>
</dbReference>
<evidence type="ECO:0000259" key="4">
    <source>
        <dbReference type="PROSITE" id="PS50987"/>
    </source>
</evidence>
<evidence type="ECO:0000256" key="2">
    <source>
        <dbReference type="ARBA" id="ARBA00023125"/>
    </source>
</evidence>
<dbReference type="PANTHER" id="PTHR43132:SF2">
    <property type="entry name" value="ARSENICAL RESISTANCE OPERON REPRESSOR ARSR-RELATED"/>
    <property type="match status" value="1"/>
</dbReference>